<gene>
    <name evidence="1" type="ORF">KIN20_005635</name>
</gene>
<proteinExistence type="predicted"/>
<evidence type="ECO:0000313" key="1">
    <source>
        <dbReference type="EMBL" id="KAJ1349950.1"/>
    </source>
</evidence>
<reference evidence="1" key="1">
    <citation type="submission" date="2021-06" db="EMBL/GenBank/DDBJ databases">
        <title>Parelaphostrongylus tenuis whole genome reference sequence.</title>
        <authorList>
            <person name="Garwood T.J."/>
            <person name="Larsen P.A."/>
            <person name="Fountain-Jones N.M."/>
            <person name="Garbe J.R."/>
            <person name="Macchietto M.G."/>
            <person name="Kania S.A."/>
            <person name="Gerhold R.W."/>
            <person name="Richards J.E."/>
            <person name="Wolf T.M."/>
        </authorList>
    </citation>
    <scope>NUCLEOTIDE SEQUENCE</scope>
    <source>
        <strain evidence="1">MNPRO001-30</strain>
        <tissue evidence="1">Meninges</tissue>
    </source>
</reference>
<comment type="caution">
    <text evidence="1">The sequence shown here is derived from an EMBL/GenBank/DDBJ whole genome shotgun (WGS) entry which is preliminary data.</text>
</comment>
<evidence type="ECO:0000313" key="2">
    <source>
        <dbReference type="Proteomes" id="UP001196413"/>
    </source>
</evidence>
<sequence>MALERISPLTISTKKTTDSRSVLSHKRLHHVIRTSQLVNIEVSINDRHLRYPFIADHIVLVT</sequence>
<protein>
    <submittedName>
        <fullName evidence="1">Uncharacterized protein</fullName>
    </submittedName>
</protein>
<keyword evidence="2" id="KW-1185">Reference proteome</keyword>
<name>A0AAD5M0N5_PARTN</name>
<accession>A0AAD5M0N5</accession>
<dbReference type="Proteomes" id="UP001196413">
    <property type="component" value="Unassembled WGS sequence"/>
</dbReference>
<dbReference type="AlphaFoldDB" id="A0AAD5M0N5"/>
<dbReference type="EMBL" id="JAHQIW010000778">
    <property type="protein sequence ID" value="KAJ1349950.1"/>
    <property type="molecule type" value="Genomic_DNA"/>
</dbReference>
<organism evidence="1 2">
    <name type="scientific">Parelaphostrongylus tenuis</name>
    <name type="common">Meningeal worm</name>
    <dbReference type="NCBI Taxonomy" id="148309"/>
    <lineage>
        <taxon>Eukaryota</taxon>
        <taxon>Metazoa</taxon>
        <taxon>Ecdysozoa</taxon>
        <taxon>Nematoda</taxon>
        <taxon>Chromadorea</taxon>
        <taxon>Rhabditida</taxon>
        <taxon>Rhabditina</taxon>
        <taxon>Rhabditomorpha</taxon>
        <taxon>Strongyloidea</taxon>
        <taxon>Metastrongylidae</taxon>
        <taxon>Parelaphostrongylus</taxon>
    </lineage>
</organism>